<dbReference type="InterPro" id="IPR021346">
    <property type="entry name" value="Tma16"/>
</dbReference>
<evidence type="ECO:0000256" key="2">
    <source>
        <dbReference type="SAM" id="MobiDB-lite"/>
    </source>
</evidence>
<gene>
    <name evidence="3" type="ORF">QCA50_010458</name>
</gene>
<keyword evidence="4" id="KW-1185">Reference proteome</keyword>
<comment type="caution">
    <text evidence="3">The sequence shown here is derived from an EMBL/GenBank/DDBJ whole genome shotgun (WGS) entry which is preliminary data.</text>
</comment>
<feature type="region of interest" description="Disordered" evidence="2">
    <location>
        <begin position="93"/>
        <end position="116"/>
    </location>
</feature>
<comment type="similarity">
    <text evidence="1">Belongs to the TMA16 family.</text>
</comment>
<feature type="compositionally biased region" description="Basic and acidic residues" evidence="2">
    <location>
        <begin position="105"/>
        <end position="116"/>
    </location>
</feature>
<accession>A0AAW0G8E0</accession>
<evidence type="ECO:0000313" key="3">
    <source>
        <dbReference type="EMBL" id="KAK7686238.1"/>
    </source>
</evidence>
<dbReference type="Pfam" id="PF11176">
    <property type="entry name" value="Tma16"/>
    <property type="match status" value="1"/>
</dbReference>
<proteinExistence type="inferred from homology"/>
<evidence type="ECO:0000256" key="1">
    <source>
        <dbReference type="ARBA" id="ARBA00034127"/>
    </source>
</evidence>
<dbReference type="GO" id="GO:0005634">
    <property type="term" value="C:nucleus"/>
    <property type="evidence" value="ECO:0007669"/>
    <property type="project" value="TreeGrafter"/>
</dbReference>
<dbReference type="InterPro" id="IPR038356">
    <property type="entry name" value="Tma16_sf"/>
</dbReference>
<dbReference type="PANTHER" id="PTHR13349:SF2">
    <property type="entry name" value="TRANSLATION MACHINERY-ASSOCIATED PROTEIN 16"/>
    <property type="match status" value="1"/>
</dbReference>
<dbReference type="Proteomes" id="UP001385951">
    <property type="component" value="Unassembled WGS sequence"/>
</dbReference>
<dbReference type="PANTHER" id="PTHR13349">
    <property type="entry name" value="TRANSLATION MACHINERY-ASSOCIATED PROTEIN 16"/>
    <property type="match status" value="1"/>
</dbReference>
<reference evidence="3 4" key="1">
    <citation type="submission" date="2022-09" db="EMBL/GenBank/DDBJ databases">
        <authorList>
            <person name="Palmer J.M."/>
        </authorList>
    </citation>
    <scope>NUCLEOTIDE SEQUENCE [LARGE SCALE GENOMIC DNA]</scope>
    <source>
        <strain evidence="3 4">DSM 7382</strain>
    </source>
</reference>
<feature type="compositionally biased region" description="Basic and acidic residues" evidence="2">
    <location>
        <begin position="13"/>
        <end position="30"/>
    </location>
</feature>
<dbReference type="EMBL" id="JASBNA010000017">
    <property type="protein sequence ID" value="KAK7686238.1"/>
    <property type="molecule type" value="Genomic_DNA"/>
</dbReference>
<evidence type="ECO:0000313" key="4">
    <source>
        <dbReference type="Proteomes" id="UP001385951"/>
    </source>
</evidence>
<dbReference type="AlphaFoldDB" id="A0AAW0G8E0"/>
<feature type="region of interest" description="Disordered" evidence="2">
    <location>
        <begin position="1"/>
        <end position="30"/>
    </location>
</feature>
<organism evidence="3 4">
    <name type="scientific">Cerrena zonata</name>
    <dbReference type="NCBI Taxonomy" id="2478898"/>
    <lineage>
        <taxon>Eukaryota</taxon>
        <taxon>Fungi</taxon>
        <taxon>Dikarya</taxon>
        <taxon>Basidiomycota</taxon>
        <taxon>Agaricomycotina</taxon>
        <taxon>Agaricomycetes</taxon>
        <taxon>Polyporales</taxon>
        <taxon>Cerrenaceae</taxon>
        <taxon>Cerrena</taxon>
    </lineage>
</organism>
<feature type="region of interest" description="Disordered" evidence="2">
    <location>
        <begin position="171"/>
        <end position="196"/>
    </location>
</feature>
<protein>
    <recommendedName>
        <fullName evidence="5">Translation machinery-associated protein 16</fullName>
    </recommendedName>
</protein>
<sequence length="221" mass="25513">MAPAKANKGTKGTKKEKVFHPLSRKADQLMRSRLRKGKLENLAKSRNQKHHKQVDLYSFFFHAIPPEGTLTLEDIHSIVSDIWLQRLDSELESERSARRKGRPKSTKETKLEEQKLREAEEYRTGLEVIDLTHPINVNLFRQWDQKEVAYIHQLRFIRITSETPDVVQVSRPGNNPLLMQKESSQTQQPEAMDMDDSDEAPLLLEPASRFSSTITAMDQIP</sequence>
<dbReference type="Gene3D" id="1.20.1440.170">
    <property type="entry name" value="Translation machinery-associated protein 16-like"/>
    <property type="match status" value="1"/>
</dbReference>
<evidence type="ECO:0008006" key="5">
    <source>
        <dbReference type="Google" id="ProtNLM"/>
    </source>
</evidence>
<feature type="compositionally biased region" description="Low complexity" evidence="2">
    <location>
        <begin position="1"/>
        <end position="10"/>
    </location>
</feature>
<name>A0AAW0G8E0_9APHY</name>